<organism evidence="1">
    <name type="scientific">Arundo donax</name>
    <name type="common">Giant reed</name>
    <name type="synonym">Donax arundinaceus</name>
    <dbReference type="NCBI Taxonomy" id="35708"/>
    <lineage>
        <taxon>Eukaryota</taxon>
        <taxon>Viridiplantae</taxon>
        <taxon>Streptophyta</taxon>
        <taxon>Embryophyta</taxon>
        <taxon>Tracheophyta</taxon>
        <taxon>Spermatophyta</taxon>
        <taxon>Magnoliopsida</taxon>
        <taxon>Liliopsida</taxon>
        <taxon>Poales</taxon>
        <taxon>Poaceae</taxon>
        <taxon>PACMAD clade</taxon>
        <taxon>Arundinoideae</taxon>
        <taxon>Arundineae</taxon>
        <taxon>Arundo</taxon>
    </lineage>
</organism>
<dbReference type="EMBL" id="GBRH01271648">
    <property type="protein sequence ID" value="JAD26247.1"/>
    <property type="molecule type" value="Transcribed_RNA"/>
</dbReference>
<dbReference type="AlphaFoldDB" id="A0A0A8YUG3"/>
<reference evidence="1" key="1">
    <citation type="submission" date="2014-09" db="EMBL/GenBank/DDBJ databases">
        <authorList>
            <person name="Magalhaes I.L.F."/>
            <person name="Oliveira U."/>
            <person name="Santos F.R."/>
            <person name="Vidigal T.H.D.A."/>
            <person name="Brescovit A.D."/>
            <person name="Santos A.J."/>
        </authorList>
    </citation>
    <scope>NUCLEOTIDE SEQUENCE</scope>
    <source>
        <tissue evidence="1">Shoot tissue taken approximately 20 cm above the soil surface</tissue>
    </source>
</reference>
<protein>
    <submittedName>
        <fullName evidence="1">Uncharacterized protein</fullName>
    </submittedName>
</protein>
<name>A0A0A8YUG3_ARUDO</name>
<evidence type="ECO:0000313" key="1">
    <source>
        <dbReference type="EMBL" id="JAD26247.1"/>
    </source>
</evidence>
<proteinExistence type="predicted"/>
<sequence length="25" mass="2766">MAPLFGLHLQIRTRGGFLQGLLQQA</sequence>
<reference evidence="1" key="2">
    <citation type="journal article" date="2015" name="Data Brief">
        <title>Shoot transcriptome of the giant reed, Arundo donax.</title>
        <authorList>
            <person name="Barrero R.A."/>
            <person name="Guerrero F.D."/>
            <person name="Moolhuijzen P."/>
            <person name="Goolsby J.A."/>
            <person name="Tidwell J."/>
            <person name="Bellgard S.E."/>
            <person name="Bellgard M.I."/>
        </authorList>
    </citation>
    <scope>NUCLEOTIDE SEQUENCE</scope>
    <source>
        <tissue evidence="1">Shoot tissue taken approximately 20 cm above the soil surface</tissue>
    </source>
</reference>
<accession>A0A0A8YUG3</accession>